<dbReference type="AlphaFoldDB" id="A0AAN6QDB1"/>
<dbReference type="Proteomes" id="UP001305647">
    <property type="component" value="Unassembled WGS sequence"/>
</dbReference>
<evidence type="ECO:0000313" key="1">
    <source>
        <dbReference type="EMBL" id="KAK4105406.1"/>
    </source>
</evidence>
<accession>A0AAN6QDB1</accession>
<reference evidence="1" key="1">
    <citation type="journal article" date="2023" name="Mol. Phylogenet. Evol.">
        <title>Genome-scale phylogeny and comparative genomics of the fungal order Sordariales.</title>
        <authorList>
            <person name="Hensen N."/>
            <person name="Bonometti L."/>
            <person name="Westerberg I."/>
            <person name="Brannstrom I.O."/>
            <person name="Guillou S."/>
            <person name="Cros-Aarteil S."/>
            <person name="Calhoun S."/>
            <person name="Haridas S."/>
            <person name="Kuo A."/>
            <person name="Mondo S."/>
            <person name="Pangilinan J."/>
            <person name="Riley R."/>
            <person name="LaButti K."/>
            <person name="Andreopoulos B."/>
            <person name="Lipzen A."/>
            <person name="Chen C."/>
            <person name="Yan M."/>
            <person name="Daum C."/>
            <person name="Ng V."/>
            <person name="Clum A."/>
            <person name="Steindorff A."/>
            <person name="Ohm R.A."/>
            <person name="Martin F."/>
            <person name="Silar P."/>
            <person name="Natvig D.O."/>
            <person name="Lalanne C."/>
            <person name="Gautier V."/>
            <person name="Ament-Velasquez S.L."/>
            <person name="Kruys A."/>
            <person name="Hutchinson M.I."/>
            <person name="Powell A.J."/>
            <person name="Barry K."/>
            <person name="Miller A.N."/>
            <person name="Grigoriev I.V."/>
            <person name="Debuchy R."/>
            <person name="Gladieux P."/>
            <person name="Hiltunen Thoren M."/>
            <person name="Johannesson H."/>
        </authorList>
    </citation>
    <scope>NUCLEOTIDE SEQUENCE</scope>
    <source>
        <strain evidence="1">CBS 757.83</strain>
    </source>
</reference>
<proteinExistence type="predicted"/>
<keyword evidence="2" id="KW-1185">Reference proteome</keyword>
<comment type="caution">
    <text evidence="1">The sequence shown here is derived from an EMBL/GenBank/DDBJ whole genome shotgun (WGS) entry which is preliminary data.</text>
</comment>
<protein>
    <submittedName>
        <fullName evidence="1">Uncharacterized protein</fullName>
    </submittedName>
</protein>
<gene>
    <name evidence="1" type="ORF">N658DRAFT_117760</name>
</gene>
<dbReference type="EMBL" id="MU863625">
    <property type="protein sequence ID" value="KAK4105406.1"/>
    <property type="molecule type" value="Genomic_DNA"/>
</dbReference>
<sequence length="158" mass="17666">MFSLSSARSPPAYSSLFSMATSRASRAANQTTDRCRPPLQIKCNVCLRCSNRNARNAQDGSSEFRSQWPKQSSSERHRLPILQSPVLELAPGVKIGVRPFPYSLRQFWPWAYELLLISQRLKKPVWSVGCSLLWLGHPARLLSCSTVPPRAEGATRPG</sequence>
<reference evidence="1" key="2">
    <citation type="submission" date="2023-05" db="EMBL/GenBank/DDBJ databases">
        <authorList>
            <consortium name="Lawrence Berkeley National Laboratory"/>
            <person name="Steindorff A."/>
            <person name="Hensen N."/>
            <person name="Bonometti L."/>
            <person name="Westerberg I."/>
            <person name="Brannstrom I.O."/>
            <person name="Guillou S."/>
            <person name="Cros-Aarteil S."/>
            <person name="Calhoun S."/>
            <person name="Haridas S."/>
            <person name="Kuo A."/>
            <person name="Mondo S."/>
            <person name="Pangilinan J."/>
            <person name="Riley R."/>
            <person name="Labutti K."/>
            <person name="Andreopoulos B."/>
            <person name="Lipzen A."/>
            <person name="Chen C."/>
            <person name="Yanf M."/>
            <person name="Daum C."/>
            <person name="Ng V."/>
            <person name="Clum A."/>
            <person name="Ohm R."/>
            <person name="Martin F."/>
            <person name="Silar P."/>
            <person name="Natvig D."/>
            <person name="Lalanne C."/>
            <person name="Gautier V."/>
            <person name="Ament-Velasquez S.L."/>
            <person name="Kruys A."/>
            <person name="Hutchinson M.I."/>
            <person name="Powell A.J."/>
            <person name="Barry K."/>
            <person name="Miller A.N."/>
            <person name="Grigoriev I.V."/>
            <person name="Debuchy R."/>
            <person name="Gladieux P."/>
            <person name="Thoren M.H."/>
            <person name="Johannesson H."/>
        </authorList>
    </citation>
    <scope>NUCLEOTIDE SEQUENCE</scope>
    <source>
        <strain evidence="1">CBS 757.83</strain>
    </source>
</reference>
<name>A0AAN6QDB1_9PEZI</name>
<evidence type="ECO:0000313" key="2">
    <source>
        <dbReference type="Proteomes" id="UP001305647"/>
    </source>
</evidence>
<organism evidence="1 2">
    <name type="scientific">Parathielavia hyrcaniae</name>
    <dbReference type="NCBI Taxonomy" id="113614"/>
    <lineage>
        <taxon>Eukaryota</taxon>
        <taxon>Fungi</taxon>
        <taxon>Dikarya</taxon>
        <taxon>Ascomycota</taxon>
        <taxon>Pezizomycotina</taxon>
        <taxon>Sordariomycetes</taxon>
        <taxon>Sordariomycetidae</taxon>
        <taxon>Sordariales</taxon>
        <taxon>Chaetomiaceae</taxon>
        <taxon>Parathielavia</taxon>
    </lineage>
</organism>